<keyword evidence="9" id="KW-0418">Kinase</keyword>
<dbReference type="PROSITE" id="PS50222">
    <property type="entry name" value="EF_HAND_2"/>
    <property type="match status" value="3"/>
</dbReference>
<comment type="similarity">
    <text evidence="12">Belongs to the protein kinase superfamily. Ser/Thr protein kinase family. CDPK subfamily.</text>
</comment>
<feature type="domain" description="EF-hand" evidence="18">
    <location>
        <begin position="462"/>
        <end position="497"/>
    </location>
</feature>
<dbReference type="InterPro" id="IPR050205">
    <property type="entry name" value="CDPK_Ser/Thr_kinases"/>
</dbReference>
<dbReference type="Gene3D" id="1.10.238.10">
    <property type="entry name" value="EF-hand"/>
    <property type="match status" value="2"/>
</dbReference>
<evidence type="ECO:0000256" key="7">
    <source>
        <dbReference type="ARBA" id="ARBA00022737"/>
    </source>
</evidence>
<comment type="catalytic activity">
    <reaction evidence="14">
        <text>L-seryl-[protein] + ATP = O-phospho-L-seryl-[protein] + ADP + H(+)</text>
        <dbReference type="Rhea" id="RHEA:17989"/>
        <dbReference type="Rhea" id="RHEA-COMP:9863"/>
        <dbReference type="Rhea" id="RHEA-COMP:11604"/>
        <dbReference type="ChEBI" id="CHEBI:15378"/>
        <dbReference type="ChEBI" id="CHEBI:29999"/>
        <dbReference type="ChEBI" id="CHEBI:30616"/>
        <dbReference type="ChEBI" id="CHEBI:83421"/>
        <dbReference type="ChEBI" id="CHEBI:456216"/>
        <dbReference type="EC" id="2.7.11.1"/>
    </reaction>
</comment>
<dbReference type="VEuPathDB" id="CryptoDB:Vbra_12185"/>
<protein>
    <recommendedName>
        <fullName evidence="3">non-specific serine/threonine protein kinase</fullName>
        <ecNumber evidence="3">2.7.11.1</ecNumber>
    </recommendedName>
</protein>
<dbReference type="InParanoid" id="A0A0G4EJK3"/>
<evidence type="ECO:0000313" key="19">
    <source>
        <dbReference type="EMBL" id="CEL97359.1"/>
    </source>
</evidence>
<keyword evidence="10" id="KW-0106">Calcium</keyword>
<evidence type="ECO:0000256" key="6">
    <source>
        <dbReference type="ARBA" id="ARBA00022723"/>
    </source>
</evidence>
<dbReference type="Gene3D" id="1.10.510.10">
    <property type="entry name" value="Transferase(Phosphotransferase) domain 1"/>
    <property type="match status" value="1"/>
</dbReference>
<dbReference type="Pfam" id="PF00069">
    <property type="entry name" value="Pkinase"/>
    <property type="match status" value="1"/>
</dbReference>
<comment type="subunit">
    <text evidence="2">Monomer.</text>
</comment>
<dbReference type="CDD" id="cd05117">
    <property type="entry name" value="STKc_CAMK"/>
    <property type="match status" value="1"/>
</dbReference>
<dbReference type="FunFam" id="1.10.510.10:FF:000571">
    <property type="entry name" value="Maternal embryonic leucine zipper kinase"/>
    <property type="match status" value="1"/>
</dbReference>
<dbReference type="EMBL" id="CDMY01000255">
    <property type="protein sequence ID" value="CEL97359.1"/>
    <property type="molecule type" value="Genomic_DNA"/>
</dbReference>
<proteinExistence type="inferred from homology"/>
<feature type="domain" description="EF-hand" evidence="18">
    <location>
        <begin position="499"/>
        <end position="530"/>
    </location>
</feature>
<evidence type="ECO:0000256" key="9">
    <source>
        <dbReference type="ARBA" id="ARBA00022777"/>
    </source>
</evidence>
<evidence type="ECO:0000256" key="2">
    <source>
        <dbReference type="ARBA" id="ARBA00011245"/>
    </source>
</evidence>
<accession>A0A0G4EJK3</accession>
<name>A0A0G4EJK3_VITBC</name>
<dbReference type="InterPro" id="IPR017441">
    <property type="entry name" value="Protein_kinase_ATP_BS"/>
</dbReference>
<evidence type="ECO:0000256" key="5">
    <source>
        <dbReference type="ARBA" id="ARBA00022679"/>
    </source>
</evidence>
<evidence type="ECO:0000256" key="14">
    <source>
        <dbReference type="ARBA" id="ARBA00048679"/>
    </source>
</evidence>
<reference evidence="19 20" key="1">
    <citation type="submission" date="2014-11" db="EMBL/GenBank/DDBJ databases">
        <authorList>
            <person name="Zhu J."/>
            <person name="Qi W."/>
            <person name="Song R."/>
        </authorList>
    </citation>
    <scope>NUCLEOTIDE SEQUENCE [LARGE SCALE GENOMIC DNA]</scope>
</reference>
<evidence type="ECO:0000256" key="11">
    <source>
        <dbReference type="ARBA" id="ARBA00022840"/>
    </source>
</evidence>
<dbReference type="Gene3D" id="3.30.200.20">
    <property type="entry name" value="Phosphorylase Kinase, domain 1"/>
    <property type="match status" value="1"/>
</dbReference>
<keyword evidence="7" id="KW-0677">Repeat</keyword>
<dbReference type="FunFam" id="3.30.200.20:FF:000315">
    <property type="entry name" value="Calcium-dependent protein kinase 3"/>
    <property type="match status" value="1"/>
</dbReference>
<comment type="cofactor">
    <cofactor evidence="1">
        <name>Mg(2+)</name>
        <dbReference type="ChEBI" id="CHEBI:18420"/>
    </cofactor>
</comment>
<keyword evidence="8 15" id="KW-0547">Nucleotide-binding</keyword>
<evidence type="ECO:0000256" key="10">
    <source>
        <dbReference type="ARBA" id="ARBA00022837"/>
    </source>
</evidence>
<feature type="compositionally biased region" description="Polar residues" evidence="16">
    <location>
        <begin position="39"/>
        <end position="50"/>
    </location>
</feature>
<dbReference type="PANTHER" id="PTHR24349">
    <property type="entry name" value="SERINE/THREONINE-PROTEIN KINASE"/>
    <property type="match status" value="1"/>
</dbReference>
<dbReference type="PROSITE" id="PS50011">
    <property type="entry name" value="PROTEIN_KINASE_DOM"/>
    <property type="match status" value="1"/>
</dbReference>
<evidence type="ECO:0000256" key="8">
    <source>
        <dbReference type="ARBA" id="ARBA00022741"/>
    </source>
</evidence>
<keyword evidence="5" id="KW-0808">Transferase</keyword>
<feature type="binding site" evidence="15">
    <location>
        <position position="121"/>
    </location>
    <ligand>
        <name>ATP</name>
        <dbReference type="ChEBI" id="CHEBI:30616"/>
    </ligand>
</feature>
<keyword evidence="11 15" id="KW-0067">ATP-binding</keyword>
<dbReference type="FunFam" id="1.10.238.10:FF:000001">
    <property type="entry name" value="Calmodulin 1"/>
    <property type="match status" value="1"/>
</dbReference>
<feature type="domain" description="Protein kinase" evidence="17">
    <location>
        <begin position="92"/>
        <end position="348"/>
    </location>
</feature>
<keyword evidence="20" id="KW-1185">Reference proteome</keyword>
<evidence type="ECO:0000256" key="15">
    <source>
        <dbReference type="PROSITE-ProRule" id="PRU10141"/>
    </source>
</evidence>
<dbReference type="InterPro" id="IPR000719">
    <property type="entry name" value="Prot_kinase_dom"/>
</dbReference>
<comment type="catalytic activity">
    <reaction evidence="13">
        <text>L-threonyl-[protein] + ATP = O-phospho-L-threonyl-[protein] + ADP + H(+)</text>
        <dbReference type="Rhea" id="RHEA:46608"/>
        <dbReference type="Rhea" id="RHEA-COMP:11060"/>
        <dbReference type="Rhea" id="RHEA-COMP:11605"/>
        <dbReference type="ChEBI" id="CHEBI:15378"/>
        <dbReference type="ChEBI" id="CHEBI:30013"/>
        <dbReference type="ChEBI" id="CHEBI:30616"/>
        <dbReference type="ChEBI" id="CHEBI:61977"/>
        <dbReference type="ChEBI" id="CHEBI:456216"/>
        <dbReference type="EC" id="2.7.11.1"/>
    </reaction>
</comment>
<dbReference type="Proteomes" id="UP000041254">
    <property type="component" value="Unassembled WGS sequence"/>
</dbReference>
<feature type="region of interest" description="Disordered" evidence="16">
    <location>
        <begin position="1"/>
        <end position="66"/>
    </location>
</feature>
<dbReference type="InterPro" id="IPR002048">
    <property type="entry name" value="EF_hand_dom"/>
</dbReference>
<feature type="domain" description="EF-hand" evidence="18">
    <location>
        <begin position="391"/>
        <end position="426"/>
    </location>
</feature>
<evidence type="ECO:0000256" key="4">
    <source>
        <dbReference type="ARBA" id="ARBA00022527"/>
    </source>
</evidence>
<dbReference type="SMART" id="SM00220">
    <property type="entry name" value="S_TKc"/>
    <property type="match status" value="1"/>
</dbReference>
<evidence type="ECO:0000256" key="16">
    <source>
        <dbReference type="SAM" id="MobiDB-lite"/>
    </source>
</evidence>
<dbReference type="CDD" id="cd00051">
    <property type="entry name" value="EFh"/>
    <property type="match status" value="1"/>
</dbReference>
<dbReference type="AlphaFoldDB" id="A0A0G4EJK3"/>
<dbReference type="PhylomeDB" id="A0A0G4EJK3"/>
<dbReference type="GO" id="GO:0005509">
    <property type="term" value="F:calcium ion binding"/>
    <property type="evidence" value="ECO:0007669"/>
    <property type="project" value="InterPro"/>
</dbReference>
<evidence type="ECO:0000259" key="17">
    <source>
        <dbReference type="PROSITE" id="PS50011"/>
    </source>
</evidence>
<dbReference type="OMA" id="LETEDWQ"/>
<evidence type="ECO:0000256" key="12">
    <source>
        <dbReference type="ARBA" id="ARBA00024334"/>
    </source>
</evidence>
<feature type="compositionally biased region" description="Basic and acidic residues" evidence="16">
    <location>
        <begin position="1"/>
        <end position="17"/>
    </location>
</feature>
<gene>
    <name evidence="19" type="ORF">Vbra_12185</name>
</gene>
<dbReference type="STRING" id="1169540.A0A0G4EJK3"/>
<evidence type="ECO:0000313" key="20">
    <source>
        <dbReference type="Proteomes" id="UP000041254"/>
    </source>
</evidence>
<organism evidence="19 20">
    <name type="scientific">Vitrella brassicaformis (strain CCMP3155)</name>
    <dbReference type="NCBI Taxonomy" id="1169540"/>
    <lineage>
        <taxon>Eukaryota</taxon>
        <taxon>Sar</taxon>
        <taxon>Alveolata</taxon>
        <taxon>Colpodellida</taxon>
        <taxon>Vitrellaceae</taxon>
        <taxon>Vitrella</taxon>
    </lineage>
</organism>
<dbReference type="PROSITE" id="PS00107">
    <property type="entry name" value="PROTEIN_KINASE_ATP"/>
    <property type="match status" value="1"/>
</dbReference>
<dbReference type="InterPro" id="IPR011009">
    <property type="entry name" value="Kinase-like_dom_sf"/>
</dbReference>
<dbReference type="OrthoDB" id="40902at2759"/>
<sequence>MGCKPSKLDKNVEDPRKGPQTSNGTHRSRGGASQEDESTTAGRQNDSGAGSSLGAPNNPPKIPSGRFIDQISKQTLSHTRVKKGADLFEYYELDEQILGTGISGAVRVGRHRESGKSYAIKTLSTQNISPKKASMLYNEVSVYLSLDHPNIAKLFEVYEDDRAVHLVMELCTGKELYDRLACKKRYVEKDAAYVAHQMLSAINYCHKHKICHRDLKLENWVYATPAEDAPLKLIDFGFSRIFNPGVPMTAMHGTVYYVSPEVMDGAYNEECDIWSIGVIVFMLLSGSPPFNGTQDHEILAKIKRAVFSFEGPRWEGISQDAKNFISALLKKNPDERPSAEKALKHKWFECLKTNDDHEIDLNVLKNMQKFAAFNGMKRAALGVIALSMNSDEVEELEKIFLKLDREKNGTILLHELKDAMTEVLKIPEAEARKVFQKMDVTGDHEVHYSEFLAATMQAKFVLQESMIRDAFQRFDVDKTGYISAENLREVLGDTFDGTRIEDIIHACDYKKNGRIDYDEFLQALTSDDVVSVMGMDESPATHAASIAQQERDMGVLRKVSKSLLELSEHPERHLVVPKMDED</sequence>
<dbReference type="SUPFAM" id="SSF56112">
    <property type="entry name" value="Protein kinase-like (PK-like)"/>
    <property type="match status" value="1"/>
</dbReference>
<dbReference type="SUPFAM" id="SSF47473">
    <property type="entry name" value="EF-hand"/>
    <property type="match status" value="1"/>
</dbReference>
<keyword evidence="6" id="KW-0479">Metal-binding</keyword>
<dbReference type="InterPro" id="IPR011992">
    <property type="entry name" value="EF-hand-dom_pair"/>
</dbReference>
<keyword evidence="4" id="KW-0723">Serine/threonine-protein kinase</keyword>
<dbReference type="SMART" id="SM00054">
    <property type="entry name" value="EFh"/>
    <property type="match status" value="4"/>
</dbReference>
<dbReference type="GO" id="GO:0005524">
    <property type="term" value="F:ATP binding"/>
    <property type="evidence" value="ECO:0007669"/>
    <property type="project" value="UniProtKB-UniRule"/>
</dbReference>
<dbReference type="EC" id="2.7.11.1" evidence="3"/>
<evidence type="ECO:0000256" key="1">
    <source>
        <dbReference type="ARBA" id="ARBA00001946"/>
    </source>
</evidence>
<evidence type="ECO:0000256" key="3">
    <source>
        <dbReference type="ARBA" id="ARBA00012513"/>
    </source>
</evidence>
<dbReference type="GO" id="GO:0004674">
    <property type="term" value="F:protein serine/threonine kinase activity"/>
    <property type="evidence" value="ECO:0007669"/>
    <property type="project" value="UniProtKB-KW"/>
</dbReference>
<dbReference type="Pfam" id="PF13499">
    <property type="entry name" value="EF-hand_7"/>
    <property type="match status" value="2"/>
</dbReference>
<evidence type="ECO:0000256" key="13">
    <source>
        <dbReference type="ARBA" id="ARBA00047899"/>
    </source>
</evidence>
<evidence type="ECO:0000259" key="18">
    <source>
        <dbReference type="PROSITE" id="PS50222"/>
    </source>
</evidence>